<evidence type="ECO:0000313" key="3">
    <source>
        <dbReference type="Proteomes" id="UP000648801"/>
    </source>
</evidence>
<name>A0A916W9X7_9BACT</name>
<feature type="chain" id="PRO_5036811293" description="Fibronectin type-III domain-containing protein" evidence="1">
    <location>
        <begin position="23"/>
        <end position="105"/>
    </location>
</feature>
<sequence>MTRLFILGLAVLGLTGCPSSSAPTPPLAPTLTWTGNGNPGVPECSATVTTWCLTGYKLTDSNGLSVSLSLTQMQYAPPDIATYQLFVTAIDGAGKAVESPPATAP</sequence>
<reference evidence="2" key="2">
    <citation type="submission" date="2020-09" db="EMBL/GenBank/DDBJ databases">
        <authorList>
            <person name="Sun Q."/>
            <person name="Zhou Y."/>
        </authorList>
    </citation>
    <scope>NUCLEOTIDE SEQUENCE</scope>
    <source>
        <strain evidence="2">CGMCC 1.15447</strain>
    </source>
</reference>
<feature type="signal peptide" evidence="1">
    <location>
        <begin position="1"/>
        <end position="22"/>
    </location>
</feature>
<organism evidence="2 3">
    <name type="scientific">Edaphobacter acidisoli</name>
    <dbReference type="NCBI Taxonomy" id="2040573"/>
    <lineage>
        <taxon>Bacteria</taxon>
        <taxon>Pseudomonadati</taxon>
        <taxon>Acidobacteriota</taxon>
        <taxon>Terriglobia</taxon>
        <taxon>Terriglobales</taxon>
        <taxon>Acidobacteriaceae</taxon>
        <taxon>Edaphobacter</taxon>
    </lineage>
</organism>
<keyword evidence="1" id="KW-0732">Signal</keyword>
<protein>
    <recommendedName>
        <fullName evidence="4">Fibronectin type-III domain-containing protein</fullName>
    </recommendedName>
</protein>
<dbReference type="AlphaFoldDB" id="A0A916W9X7"/>
<evidence type="ECO:0008006" key="4">
    <source>
        <dbReference type="Google" id="ProtNLM"/>
    </source>
</evidence>
<dbReference type="EMBL" id="BMJB01000003">
    <property type="protein sequence ID" value="GGA79479.1"/>
    <property type="molecule type" value="Genomic_DNA"/>
</dbReference>
<dbReference type="Proteomes" id="UP000648801">
    <property type="component" value="Unassembled WGS sequence"/>
</dbReference>
<proteinExistence type="predicted"/>
<keyword evidence="3" id="KW-1185">Reference proteome</keyword>
<evidence type="ECO:0000313" key="2">
    <source>
        <dbReference type="EMBL" id="GGA79479.1"/>
    </source>
</evidence>
<accession>A0A916W9X7</accession>
<dbReference type="PROSITE" id="PS51257">
    <property type="entry name" value="PROKAR_LIPOPROTEIN"/>
    <property type="match status" value="1"/>
</dbReference>
<reference evidence="2" key="1">
    <citation type="journal article" date="2014" name="Int. J. Syst. Evol. Microbiol.">
        <title>Complete genome sequence of Corynebacterium casei LMG S-19264T (=DSM 44701T), isolated from a smear-ripened cheese.</title>
        <authorList>
            <consortium name="US DOE Joint Genome Institute (JGI-PGF)"/>
            <person name="Walter F."/>
            <person name="Albersmeier A."/>
            <person name="Kalinowski J."/>
            <person name="Ruckert C."/>
        </authorList>
    </citation>
    <scope>NUCLEOTIDE SEQUENCE</scope>
    <source>
        <strain evidence="2">CGMCC 1.15447</strain>
    </source>
</reference>
<evidence type="ECO:0000256" key="1">
    <source>
        <dbReference type="SAM" id="SignalP"/>
    </source>
</evidence>
<comment type="caution">
    <text evidence="2">The sequence shown here is derived from an EMBL/GenBank/DDBJ whole genome shotgun (WGS) entry which is preliminary data.</text>
</comment>
<dbReference type="RefSeq" id="WP_188760659.1">
    <property type="nucleotide sequence ID" value="NZ_BMJB01000003.1"/>
</dbReference>
<gene>
    <name evidence="2" type="ORF">GCM10011507_33400</name>
</gene>